<evidence type="ECO:0000313" key="1">
    <source>
        <dbReference type="EMBL" id="PVX40578.1"/>
    </source>
</evidence>
<dbReference type="Proteomes" id="UP000245909">
    <property type="component" value="Unassembled WGS sequence"/>
</dbReference>
<reference evidence="1 2" key="1">
    <citation type="submission" date="2018-05" db="EMBL/GenBank/DDBJ databases">
        <title>Genomic Encyclopedia of Type Strains, Phase IV (KMG-IV): sequencing the most valuable type-strain genomes for metagenomic binning, comparative biology and taxonomic classification.</title>
        <authorList>
            <person name="Goeker M."/>
        </authorList>
    </citation>
    <scope>NUCLEOTIDE SEQUENCE [LARGE SCALE GENOMIC DNA]</scope>
    <source>
        <strain evidence="1 2">DSM 22999</strain>
    </source>
</reference>
<dbReference type="RefSeq" id="WP_165814340.1">
    <property type="nucleotide sequence ID" value="NZ_QENU01000003.1"/>
</dbReference>
<gene>
    <name evidence="1" type="ORF">C8D76_103151</name>
</gene>
<evidence type="ECO:0000313" key="2">
    <source>
        <dbReference type="Proteomes" id="UP000245909"/>
    </source>
</evidence>
<sequence length="49" mass="5923">MSYYDNVFLAPPEDEEERINDEDFVEPDDNFEPYDDDCDYWKSNCYGRG</sequence>
<protein>
    <submittedName>
        <fullName evidence="1">Uncharacterized protein</fullName>
    </submittedName>
</protein>
<accession>A0A2U0TAH3</accession>
<name>A0A2U0TAH3_9PAST</name>
<proteinExistence type="predicted"/>
<keyword evidence="2" id="KW-1185">Reference proteome</keyword>
<dbReference type="AlphaFoldDB" id="A0A2U0TAH3"/>
<comment type="caution">
    <text evidence="1">The sequence shown here is derived from an EMBL/GenBank/DDBJ whole genome shotgun (WGS) entry which is preliminary data.</text>
</comment>
<dbReference type="EMBL" id="QENU01000003">
    <property type="protein sequence ID" value="PVX40578.1"/>
    <property type="molecule type" value="Genomic_DNA"/>
</dbReference>
<organism evidence="1 2">
    <name type="scientific">Alitibacter langaaensis DSM 22999</name>
    <dbReference type="NCBI Taxonomy" id="1122935"/>
    <lineage>
        <taxon>Bacteria</taxon>
        <taxon>Pseudomonadati</taxon>
        <taxon>Pseudomonadota</taxon>
        <taxon>Gammaproteobacteria</taxon>
        <taxon>Pasteurellales</taxon>
        <taxon>Pasteurellaceae</taxon>
        <taxon>Alitibacter</taxon>
    </lineage>
</organism>